<dbReference type="EMBL" id="JAFBCY010000003">
    <property type="protein sequence ID" value="MBM7852877.1"/>
    <property type="molecule type" value="Genomic_DNA"/>
</dbReference>
<evidence type="ECO:0008006" key="5">
    <source>
        <dbReference type="Google" id="ProtNLM"/>
    </source>
</evidence>
<reference evidence="1" key="1">
    <citation type="journal article" date="2014" name="Int. J. Syst. Evol. Microbiol.">
        <title>Complete genome sequence of Corynebacterium casei LMG S-19264T (=DSM 44701T), isolated from a smear-ripened cheese.</title>
        <authorList>
            <consortium name="US DOE Joint Genome Institute (JGI-PGF)"/>
            <person name="Walter F."/>
            <person name="Albersmeier A."/>
            <person name="Kalinowski J."/>
            <person name="Ruckert C."/>
        </authorList>
    </citation>
    <scope>NUCLEOTIDE SEQUENCE</scope>
    <source>
        <strain evidence="1">VKM B-1606</strain>
    </source>
</reference>
<name>A0A9W6MTG4_9HYPH</name>
<dbReference type="InterPro" id="IPR007922">
    <property type="entry name" value="DciA-like"/>
</dbReference>
<protein>
    <recommendedName>
        <fullName evidence="5">DUF721 domain-containing protein</fullName>
    </recommendedName>
</protein>
<dbReference type="PIRSF" id="PIRSF032064">
    <property type="entry name" value="UCP032064"/>
    <property type="match status" value="1"/>
</dbReference>
<evidence type="ECO:0000313" key="1">
    <source>
        <dbReference type="EMBL" id="GLK57086.1"/>
    </source>
</evidence>
<dbReference type="InterPro" id="IPR010593">
    <property type="entry name" value="DUF1159"/>
</dbReference>
<evidence type="ECO:0000313" key="2">
    <source>
        <dbReference type="EMBL" id="MBM7852877.1"/>
    </source>
</evidence>
<evidence type="ECO:0000313" key="3">
    <source>
        <dbReference type="Proteomes" id="UP000758856"/>
    </source>
</evidence>
<dbReference type="Pfam" id="PF05258">
    <property type="entry name" value="DciA"/>
    <property type="match status" value="1"/>
</dbReference>
<gene>
    <name evidence="1" type="ORF">GCM10008170_31050</name>
    <name evidence="2" type="ORF">JOD31_003119</name>
</gene>
<dbReference type="EMBL" id="BSFF01000003">
    <property type="protein sequence ID" value="GLK57086.1"/>
    <property type="molecule type" value="Genomic_DNA"/>
</dbReference>
<proteinExistence type="predicted"/>
<dbReference type="Proteomes" id="UP001143400">
    <property type="component" value="Unassembled WGS sequence"/>
</dbReference>
<accession>A0A9W6MTG4</accession>
<sequence length="173" mass="18385">MQPPRRRAIALSDLLPNALGPAAARQGFAGAEIMARWDTIVGREIAAFAIPQKLAAPPRGSATDPDSPPPTSVLHLRVEGAFALEVQHRTAEILERVNAHLGWRCVGQLKFRQGPIAGFRLSRRTPPPTLPPATPGESAKVEAAVAPVAEPELAAALERLGRAVLARRRVTGA</sequence>
<organism evidence="1 4">
    <name type="scientific">Methylopila capsulata</name>
    <dbReference type="NCBI Taxonomy" id="61654"/>
    <lineage>
        <taxon>Bacteria</taxon>
        <taxon>Pseudomonadati</taxon>
        <taxon>Pseudomonadota</taxon>
        <taxon>Alphaproteobacteria</taxon>
        <taxon>Hyphomicrobiales</taxon>
        <taxon>Methylopilaceae</taxon>
        <taxon>Methylopila</taxon>
    </lineage>
</organism>
<dbReference type="Proteomes" id="UP000758856">
    <property type="component" value="Unassembled WGS sequence"/>
</dbReference>
<dbReference type="AlphaFoldDB" id="A0A9W6MTG4"/>
<evidence type="ECO:0000313" key="4">
    <source>
        <dbReference type="Proteomes" id="UP001143400"/>
    </source>
</evidence>
<keyword evidence="3" id="KW-1185">Reference proteome</keyword>
<comment type="caution">
    <text evidence="1">The sequence shown here is derived from an EMBL/GenBank/DDBJ whole genome shotgun (WGS) entry which is preliminary data.</text>
</comment>
<dbReference type="RefSeq" id="WP_204951326.1">
    <property type="nucleotide sequence ID" value="NZ_BSFF01000003.1"/>
</dbReference>
<reference evidence="2 3" key="2">
    <citation type="submission" date="2021-01" db="EMBL/GenBank/DDBJ databases">
        <title>Genomic Encyclopedia of Type Strains, Phase IV (KMG-IV): sequencing the most valuable type-strain genomes for metagenomic binning, comparative biology and taxonomic classification.</title>
        <authorList>
            <person name="Goeker M."/>
        </authorList>
    </citation>
    <scope>NUCLEOTIDE SEQUENCE [LARGE SCALE GENOMIC DNA]</scope>
    <source>
        <strain evidence="2 3">DSM 6130</strain>
    </source>
</reference>
<reference evidence="1" key="3">
    <citation type="submission" date="2023-01" db="EMBL/GenBank/DDBJ databases">
        <authorList>
            <person name="Sun Q."/>
            <person name="Evtushenko L."/>
        </authorList>
    </citation>
    <scope>NUCLEOTIDE SEQUENCE</scope>
    <source>
        <strain evidence="1">VKM B-1606</strain>
    </source>
</reference>